<protein>
    <recommendedName>
        <fullName evidence="3">EF-hand domain-containing protein</fullName>
    </recommendedName>
</protein>
<organism evidence="1 2">
    <name type="scientific">Frigidibacter albus</name>
    <dbReference type="NCBI Taxonomy" id="1465486"/>
    <lineage>
        <taxon>Bacteria</taxon>
        <taxon>Pseudomonadati</taxon>
        <taxon>Pseudomonadota</taxon>
        <taxon>Alphaproteobacteria</taxon>
        <taxon>Rhodobacterales</taxon>
        <taxon>Paracoccaceae</taxon>
        <taxon>Frigidibacter</taxon>
    </lineage>
</organism>
<dbReference type="PROSITE" id="PS00018">
    <property type="entry name" value="EF_HAND_1"/>
    <property type="match status" value="1"/>
</dbReference>
<dbReference type="InterPro" id="IPR018247">
    <property type="entry name" value="EF_Hand_1_Ca_BS"/>
</dbReference>
<gene>
    <name evidence="1" type="ORF">GS660_09880</name>
</gene>
<comment type="caution">
    <text evidence="1">The sequence shown here is derived from an EMBL/GenBank/DDBJ whole genome shotgun (WGS) entry which is preliminary data.</text>
</comment>
<sequence>MDVHQTFRVAPSVGSAMLKRLDSDGSGDLGRAEIAGRPKFEAAFDLIDTDDSGALSAAEIDARVNTHRRREARPDAMNQAVFAAVLGKLGEAMAAPQAAGADPLAARAATSGGTSAADTASLIEDLLAVTPAPKPPAPPAPTLSPDELFQRLTEVDPKPAPVPPVLMDADHALAMLLARA</sequence>
<dbReference type="Gene3D" id="1.10.238.10">
    <property type="entry name" value="EF-hand"/>
    <property type="match status" value="1"/>
</dbReference>
<evidence type="ECO:0000313" key="1">
    <source>
        <dbReference type="EMBL" id="MZQ89398.1"/>
    </source>
</evidence>
<dbReference type="SUPFAM" id="SSF47473">
    <property type="entry name" value="EF-hand"/>
    <property type="match status" value="1"/>
</dbReference>
<accession>A0A6L8VG98</accession>
<dbReference type="EMBL" id="WWNR01000005">
    <property type="protein sequence ID" value="MZQ89398.1"/>
    <property type="molecule type" value="Genomic_DNA"/>
</dbReference>
<dbReference type="AlphaFoldDB" id="A0A6L8VG98"/>
<proteinExistence type="predicted"/>
<evidence type="ECO:0000313" key="2">
    <source>
        <dbReference type="Proteomes" id="UP000477083"/>
    </source>
</evidence>
<name>A0A6L8VG98_9RHOB</name>
<dbReference type="InterPro" id="IPR011992">
    <property type="entry name" value="EF-hand-dom_pair"/>
</dbReference>
<dbReference type="RefSeq" id="WP_161345919.1">
    <property type="nucleotide sequence ID" value="NZ_BMGW01000005.1"/>
</dbReference>
<keyword evidence="2" id="KW-1185">Reference proteome</keyword>
<dbReference type="Proteomes" id="UP000477083">
    <property type="component" value="Unassembled WGS sequence"/>
</dbReference>
<reference evidence="1 2" key="1">
    <citation type="submission" date="2020-01" db="EMBL/GenBank/DDBJ databases">
        <title>Frigidibacter albus SP32T (=CGMCC 1.13995T).</title>
        <authorList>
            <person name="Liao X."/>
        </authorList>
    </citation>
    <scope>NUCLEOTIDE SEQUENCE [LARGE SCALE GENOMIC DNA]</scope>
    <source>
        <strain evidence="1 2">SP32</strain>
    </source>
</reference>
<evidence type="ECO:0008006" key="3">
    <source>
        <dbReference type="Google" id="ProtNLM"/>
    </source>
</evidence>